<evidence type="ECO:0000313" key="2">
    <source>
        <dbReference type="Proteomes" id="UP000270924"/>
    </source>
</evidence>
<dbReference type="OrthoDB" id="2187at2759"/>
<sequence length="100" mass="11274">MRSCETFTSGDVIRFEVAVLLCLCRREGSVRQGADIAALVHEAGIIAMQESISGSNTDGCRRVTMKHFQNAAQRIRPSVPEKDRLVYRKLKEMYGKLRSE</sequence>
<accession>A0A3P7FB61</accession>
<dbReference type="Gene3D" id="1.10.8.60">
    <property type="match status" value="1"/>
</dbReference>
<dbReference type="AlphaFoldDB" id="A0A3P7FB61"/>
<keyword evidence="2" id="KW-1185">Reference proteome</keyword>
<dbReference type="InParanoid" id="A0A3P7FB61"/>
<reference evidence="1 2" key="1">
    <citation type="submission" date="2018-11" db="EMBL/GenBank/DDBJ databases">
        <authorList>
            <consortium name="Pathogen Informatics"/>
        </authorList>
    </citation>
    <scope>NUCLEOTIDE SEQUENCE [LARGE SCALE GENOMIC DNA]</scope>
</reference>
<dbReference type="EMBL" id="UYWW01000220">
    <property type="protein sequence ID" value="VDM07782.1"/>
    <property type="molecule type" value="Genomic_DNA"/>
</dbReference>
<gene>
    <name evidence="1" type="ORF">WBA_LOCUS1168</name>
</gene>
<organism evidence="1 2">
    <name type="scientific">Wuchereria bancrofti</name>
    <dbReference type="NCBI Taxonomy" id="6293"/>
    <lineage>
        <taxon>Eukaryota</taxon>
        <taxon>Metazoa</taxon>
        <taxon>Ecdysozoa</taxon>
        <taxon>Nematoda</taxon>
        <taxon>Chromadorea</taxon>
        <taxon>Rhabditida</taxon>
        <taxon>Spirurina</taxon>
        <taxon>Spiruromorpha</taxon>
        <taxon>Filarioidea</taxon>
        <taxon>Onchocercidae</taxon>
        <taxon>Wuchereria</taxon>
    </lineage>
</organism>
<name>A0A3P7FB61_WUCBA</name>
<evidence type="ECO:0000313" key="1">
    <source>
        <dbReference type="EMBL" id="VDM07782.1"/>
    </source>
</evidence>
<proteinExistence type="predicted"/>
<dbReference type="Proteomes" id="UP000270924">
    <property type="component" value="Unassembled WGS sequence"/>
</dbReference>
<dbReference type="OMA" id="XGADIAA"/>
<protein>
    <submittedName>
        <fullName evidence="1">Uncharacterized protein</fullName>
    </submittedName>
</protein>